<evidence type="ECO:0000313" key="1">
    <source>
        <dbReference type="EMBL" id="KII65620.1"/>
    </source>
</evidence>
<reference evidence="1 2" key="1">
    <citation type="journal article" date="2014" name="Genome Biol. Evol.">
        <title>The genome of the myxosporean Thelohanellus kitauei shows adaptations to nutrient acquisition within its fish host.</title>
        <authorList>
            <person name="Yang Y."/>
            <person name="Xiong J."/>
            <person name="Zhou Z."/>
            <person name="Huo F."/>
            <person name="Miao W."/>
            <person name="Ran C."/>
            <person name="Liu Y."/>
            <person name="Zhang J."/>
            <person name="Feng J."/>
            <person name="Wang M."/>
            <person name="Wang M."/>
            <person name="Wang L."/>
            <person name="Yao B."/>
        </authorList>
    </citation>
    <scope>NUCLEOTIDE SEQUENCE [LARGE SCALE GENOMIC DNA]</scope>
    <source>
        <strain evidence="1">Wuqing</strain>
    </source>
</reference>
<comment type="caution">
    <text evidence="1">The sequence shown here is derived from an EMBL/GenBank/DDBJ whole genome shotgun (WGS) entry which is preliminary data.</text>
</comment>
<proteinExistence type="predicted"/>
<dbReference type="Proteomes" id="UP000031668">
    <property type="component" value="Unassembled WGS sequence"/>
</dbReference>
<accession>A0A0C2MMQ9</accession>
<sequence>MKLIHRFSENQEICGVTCEVLTPVIHVSNELPYDHKKVSEQLLQLYQSSGFHCYVQPFPSFIRVYQRNISGGKWFFGSCLVFQKTNRIFWNRSAIPFPIKVYAISLNFFDA</sequence>
<protein>
    <submittedName>
        <fullName evidence="1">Uncharacterized protein</fullName>
    </submittedName>
</protein>
<name>A0A0C2MMQ9_THEKT</name>
<evidence type="ECO:0000313" key="2">
    <source>
        <dbReference type="Proteomes" id="UP000031668"/>
    </source>
</evidence>
<keyword evidence="2" id="KW-1185">Reference proteome</keyword>
<organism evidence="1 2">
    <name type="scientific">Thelohanellus kitauei</name>
    <name type="common">Myxosporean</name>
    <dbReference type="NCBI Taxonomy" id="669202"/>
    <lineage>
        <taxon>Eukaryota</taxon>
        <taxon>Metazoa</taxon>
        <taxon>Cnidaria</taxon>
        <taxon>Myxozoa</taxon>
        <taxon>Myxosporea</taxon>
        <taxon>Bivalvulida</taxon>
        <taxon>Platysporina</taxon>
        <taxon>Myxobolidae</taxon>
        <taxon>Thelohanellus</taxon>
    </lineage>
</organism>
<dbReference type="AlphaFoldDB" id="A0A0C2MMQ9"/>
<gene>
    <name evidence="1" type="ORF">RF11_10058</name>
</gene>
<dbReference type="EMBL" id="JWZT01003747">
    <property type="protein sequence ID" value="KII65620.1"/>
    <property type="molecule type" value="Genomic_DNA"/>
</dbReference>